<keyword evidence="3" id="KW-1185">Reference proteome</keyword>
<organism evidence="2 3">
    <name type="scientific">Cinchona calisaya</name>
    <dbReference type="NCBI Taxonomy" id="153742"/>
    <lineage>
        <taxon>Eukaryota</taxon>
        <taxon>Viridiplantae</taxon>
        <taxon>Streptophyta</taxon>
        <taxon>Embryophyta</taxon>
        <taxon>Tracheophyta</taxon>
        <taxon>Spermatophyta</taxon>
        <taxon>Magnoliopsida</taxon>
        <taxon>eudicotyledons</taxon>
        <taxon>Gunneridae</taxon>
        <taxon>Pentapetalae</taxon>
        <taxon>asterids</taxon>
        <taxon>lamiids</taxon>
        <taxon>Gentianales</taxon>
        <taxon>Rubiaceae</taxon>
        <taxon>Cinchonoideae</taxon>
        <taxon>Cinchoneae</taxon>
        <taxon>Cinchona</taxon>
    </lineage>
</organism>
<sequence>MTMYYKRERGWVTEDWIRDKRGKNRFGLDMGTCIGYKMATKALTNEAIALTEKKMDMTLDDIIKMSKNNTTKGKKQRVPNKNKKSVNDAAQYQAARRQKYFHTVSTMRQGALAQRRSNFQGNWTPSIDIARKDTAVHMRSNFNRIRAVNVKNERGGASRVQRRTVSGSGFNVKRSQQQVKVPPKQRPQTLDSLFADMKEQRTKVLSQYNNPPRRNGGGQQLPPWQRGAPNSRLSKNFFLRGSPSHLCCGEAPLLSPSLALVILFGWTGWKEVS</sequence>
<evidence type="ECO:0000256" key="1">
    <source>
        <dbReference type="SAM" id="MobiDB-lite"/>
    </source>
</evidence>
<feature type="region of interest" description="Disordered" evidence="1">
    <location>
        <begin position="153"/>
        <end position="178"/>
    </location>
</feature>
<feature type="region of interest" description="Disordered" evidence="1">
    <location>
        <begin position="68"/>
        <end position="88"/>
    </location>
</feature>
<protein>
    <submittedName>
        <fullName evidence="2">Uncharacterized protein</fullName>
    </submittedName>
</protein>
<feature type="region of interest" description="Disordered" evidence="1">
    <location>
        <begin position="206"/>
        <end position="227"/>
    </location>
</feature>
<dbReference type="AlphaFoldDB" id="A0ABD2XXK7"/>
<proteinExistence type="predicted"/>
<name>A0ABD2XXK7_9GENT</name>
<dbReference type="PANTHER" id="PTHR36048:SF1">
    <property type="entry name" value="RIBOSOME MATURATION FACTOR"/>
    <property type="match status" value="1"/>
</dbReference>
<evidence type="ECO:0000313" key="2">
    <source>
        <dbReference type="EMBL" id="KAL3498997.1"/>
    </source>
</evidence>
<gene>
    <name evidence="2" type="ORF">ACH5RR_041729</name>
</gene>
<evidence type="ECO:0000313" key="3">
    <source>
        <dbReference type="Proteomes" id="UP001630127"/>
    </source>
</evidence>
<dbReference type="PANTHER" id="PTHR36048">
    <property type="entry name" value="RIBOSOME MATURATION FACTOR"/>
    <property type="match status" value="1"/>
</dbReference>
<dbReference type="Proteomes" id="UP001630127">
    <property type="component" value="Unassembled WGS sequence"/>
</dbReference>
<comment type="caution">
    <text evidence="2">The sequence shown here is derived from an EMBL/GenBank/DDBJ whole genome shotgun (WGS) entry which is preliminary data.</text>
</comment>
<dbReference type="EMBL" id="JBJUIK010000017">
    <property type="protein sequence ID" value="KAL3498997.1"/>
    <property type="molecule type" value="Genomic_DNA"/>
</dbReference>
<reference evidence="2 3" key="1">
    <citation type="submission" date="2024-11" db="EMBL/GenBank/DDBJ databases">
        <title>A near-complete genome assembly of Cinchona calisaya.</title>
        <authorList>
            <person name="Lian D.C."/>
            <person name="Zhao X.W."/>
            <person name="Wei L."/>
        </authorList>
    </citation>
    <scope>NUCLEOTIDE SEQUENCE [LARGE SCALE GENOMIC DNA]</scope>
    <source>
        <tissue evidence="2">Nenye</tissue>
    </source>
</reference>
<accession>A0ABD2XXK7</accession>
<feature type="compositionally biased region" description="Basic residues" evidence="1">
    <location>
        <begin position="72"/>
        <end position="84"/>
    </location>
</feature>